<dbReference type="RefSeq" id="WP_077198231.1">
    <property type="nucleotide sequence ID" value="NZ_LBFC01000018.1"/>
</dbReference>
<proteinExistence type="predicted"/>
<comment type="caution">
    <text evidence="4">The sequence shown here is derived from an EMBL/GenBank/DDBJ whole genome shotgun (WGS) entry which is preliminary data.</text>
</comment>
<dbReference type="SUPFAM" id="SSF55785">
    <property type="entry name" value="PYP-like sensor domain (PAS domain)"/>
    <property type="match status" value="1"/>
</dbReference>
<accession>A0ABX3IIR7</accession>
<evidence type="ECO:0000313" key="5">
    <source>
        <dbReference type="Proteomes" id="UP000242616"/>
    </source>
</evidence>
<dbReference type="Pfam" id="PF04282">
    <property type="entry name" value="DUF438"/>
    <property type="match status" value="1"/>
</dbReference>
<dbReference type="Pfam" id="PF13596">
    <property type="entry name" value="PAS_10"/>
    <property type="match status" value="1"/>
</dbReference>
<protein>
    <submittedName>
        <fullName evidence="4">Hemerythrin</fullName>
    </submittedName>
</protein>
<dbReference type="Gene3D" id="1.20.120.520">
    <property type="entry name" value="nmb1532 protein domain like"/>
    <property type="match status" value="1"/>
</dbReference>
<keyword evidence="1" id="KW-0175">Coiled coil</keyword>
<dbReference type="Gene3D" id="3.30.450.20">
    <property type="entry name" value="PAS domain"/>
    <property type="match status" value="1"/>
</dbReference>
<dbReference type="PANTHER" id="PTHR39966">
    <property type="entry name" value="BLL2471 PROTEIN-RELATED"/>
    <property type="match status" value="1"/>
</dbReference>
<keyword evidence="5" id="KW-1185">Reference proteome</keyword>
<dbReference type="Proteomes" id="UP000242616">
    <property type="component" value="Unassembled WGS sequence"/>
</dbReference>
<evidence type="ECO:0000313" key="4">
    <source>
        <dbReference type="EMBL" id="ONN27082.1"/>
    </source>
</evidence>
<dbReference type="InterPro" id="IPR035965">
    <property type="entry name" value="PAS-like_dom_sf"/>
</dbReference>
<evidence type="ECO:0000259" key="2">
    <source>
        <dbReference type="Pfam" id="PF01814"/>
    </source>
</evidence>
<evidence type="ECO:0000256" key="1">
    <source>
        <dbReference type="SAM" id="Coils"/>
    </source>
</evidence>
<dbReference type="InterPro" id="IPR007380">
    <property type="entry name" value="DUF438"/>
</dbReference>
<feature type="coiled-coil region" evidence="1">
    <location>
        <begin position="16"/>
        <end position="55"/>
    </location>
</feature>
<organism evidence="4 5">
    <name type="scientific">Thermosipho affectus</name>
    <dbReference type="NCBI Taxonomy" id="660294"/>
    <lineage>
        <taxon>Bacteria</taxon>
        <taxon>Thermotogati</taxon>
        <taxon>Thermotogota</taxon>
        <taxon>Thermotogae</taxon>
        <taxon>Thermotogales</taxon>
        <taxon>Fervidobacteriaceae</taxon>
        <taxon>Thermosipho</taxon>
    </lineage>
</organism>
<feature type="domain" description="Hemerythrin-like" evidence="2">
    <location>
        <begin position="86"/>
        <end position="221"/>
    </location>
</feature>
<dbReference type="InterPro" id="IPR012312">
    <property type="entry name" value="Hemerythrin-like"/>
</dbReference>
<name>A0ABX3IIR7_9BACT</name>
<feature type="domain" description="DUF438" evidence="3">
    <location>
        <begin position="11"/>
        <end position="76"/>
    </location>
</feature>
<reference evidence="4 5" key="1">
    <citation type="submission" date="2015-06" db="EMBL/GenBank/DDBJ databases">
        <title>Genome sequencing of Thermotogales isolates from hydrothermal vents.</title>
        <authorList>
            <person name="Haverkamp T.H."/>
            <person name="Kublanov I.V."/>
            <person name="Nesbo C.L."/>
        </authorList>
    </citation>
    <scope>NUCLEOTIDE SEQUENCE [LARGE SCALE GENOMIC DNA]</scope>
    <source>
        <strain evidence="5">ik275mar</strain>
    </source>
</reference>
<gene>
    <name evidence="4" type="ORF">XJ44_04635</name>
</gene>
<dbReference type="Pfam" id="PF01814">
    <property type="entry name" value="Hemerythrin"/>
    <property type="match status" value="1"/>
</dbReference>
<evidence type="ECO:0000259" key="3">
    <source>
        <dbReference type="Pfam" id="PF04282"/>
    </source>
</evidence>
<sequence>MSELFNKKEYLKNLILRVSQRDDEKLKRELKETIKELSAEEIAKVEQELMEEERLSIEKIQSVCDVHLELFKEYIDSEKIDVEEWHPIYILMKEHEYIIKSLEGLKELSDKLLKKSDVPSALPILLNLQRYIDDLNEAEKYFQKEENVLFPYIEKHGITKPPAVMWKEHDQVRLLRKELIGIKEKRDLELAKNKLYEISMGLLELFLNHVHKEHSVLFPTALKLISDEEWLDIREQFDEIGYIGITPVSVEKRVKIEERVYDENIKLPSGEFTLEELKYVLNTLPVDITFVDKNDEVKYFSETKDRVFVRSRAIIGRKVQNCHPEKSIDIVNKILEDFKSGKRDHADFWLKLGERYVYIRYFAVRNEKGEYLGTLEVTQDIKPIQEISGEKRIYDDK</sequence>
<dbReference type="PANTHER" id="PTHR39966:SF3">
    <property type="entry name" value="DUF438 DOMAIN-CONTAINING PROTEIN"/>
    <property type="match status" value="1"/>
</dbReference>
<dbReference type="EMBL" id="LBFC01000018">
    <property type="protein sequence ID" value="ONN27082.1"/>
    <property type="molecule type" value="Genomic_DNA"/>
</dbReference>